<proteinExistence type="predicted"/>
<dbReference type="AlphaFoldDB" id="A0A0A9GYU2"/>
<name>A0A0A9GYU2_ARUDO</name>
<reference evidence="1" key="2">
    <citation type="journal article" date="2015" name="Data Brief">
        <title>Shoot transcriptome of the giant reed, Arundo donax.</title>
        <authorList>
            <person name="Barrero R.A."/>
            <person name="Guerrero F.D."/>
            <person name="Moolhuijzen P."/>
            <person name="Goolsby J.A."/>
            <person name="Tidwell J."/>
            <person name="Bellgard S.E."/>
            <person name="Bellgard M.I."/>
        </authorList>
    </citation>
    <scope>NUCLEOTIDE SEQUENCE</scope>
    <source>
        <tissue evidence="1">Shoot tissue taken approximately 20 cm above the soil surface</tissue>
    </source>
</reference>
<reference evidence="1" key="1">
    <citation type="submission" date="2014-09" db="EMBL/GenBank/DDBJ databases">
        <authorList>
            <person name="Magalhaes I.L.F."/>
            <person name="Oliveira U."/>
            <person name="Santos F.R."/>
            <person name="Vidigal T.H.D.A."/>
            <person name="Brescovit A.D."/>
            <person name="Santos A.J."/>
        </authorList>
    </citation>
    <scope>NUCLEOTIDE SEQUENCE</scope>
    <source>
        <tissue evidence="1">Shoot tissue taken approximately 20 cm above the soil surface</tissue>
    </source>
</reference>
<dbReference type="EMBL" id="GBRH01168214">
    <property type="protein sequence ID" value="JAE29682.1"/>
    <property type="molecule type" value="Transcribed_RNA"/>
</dbReference>
<sequence length="31" mass="3504">MLKIFLAAYSSTSSLTSWPRIASYPFSFFAL</sequence>
<accession>A0A0A9GYU2</accession>
<evidence type="ECO:0000313" key="1">
    <source>
        <dbReference type="EMBL" id="JAE29682.1"/>
    </source>
</evidence>
<protein>
    <submittedName>
        <fullName evidence="1">Uncharacterized protein</fullName>
    </submittedName>
</protein>
<organism evidence="1">
    <name type="scientific">Arundo donax</name>
    <name type="common">Giant reed</name>
    <name type="synonym">Donax arundinaceus</name>
    <dbReference type="NCBI Taxonomy" id="35708"/>
    <lineage>
        <taxon>Eukaryota</taxon>
        <taxon>Viridiplantae</taxon>
        <taxon>Streptophyta</taxon>
        <taxon>Embryophyta</taxon>
        <taxon>Tracheophyta</taxon>
        <taxon>Spermatophyta</taxon>
        <taxon>Magnoliopsida</taxon>
        <taxon>Liliopsida</taxon>
        <taxon>Poales</taxon>
        <taxon>Poaceae</taxon>
        <taxon>PACMAD clade</taxon>
        <taxon>Arundinoideae</taxon>
        <taxon>Arundineae</taxon>
        <taxon>Arundo</taxon>
    </lineage>
</organism>